<keyword evidence="3" id="KW-1185">Reference proteome</keyword>
<gene>
    <name evidence="2" type="ORF">ESCO_000078</name>
</gene>
<protein>
    <submittedName>
        <fullName evidence="2">Uncharacterized protein</fullName>
    </submittedName>
</protein>
<proteinExistence type="predicted"/>
<feature type="compositionally biased region" description="Polar residues" evidence="1">
    <location>
        <begin position="1"/>
        <end position="13"/>
    </location>
</feature>
<reference evidence="2 3" key="1">
    <citation type="submission" date="2015-07" db="EMBL/GenBank/DDBJ databases">
        <title>The genome of the fungus Escovopsis weberi, a specialized disease agent of ant agriculture.</title>
        <authorList>
            <person name="de Man T.J."/>
            <person name="Stajich J.E."/>
            <person name="Kubicek C.P."/>
            <person name="Chenthamara K."/>
            <person name="Atanasova L."/>
            <person name="Druzhinina I.S."/>
            <person name="Birnbaum S."/>
            <person name="Barribeau S.M."/>
            <person name="Teiling C."/>
            <person name="Suen G."/>
            <person name="Currie C."/>
            <person name="Gerardo N.M."/>
        </authorList>
    </citation>
    <scope>NUCLEOTIDE SEQUENCE [LARGE SCALE GENOMIC DNA]</scope>
</reference>
<evidence type="ECO:0000313" key="2">
    <source>
        <dbReference type="EMBL" id="KOS18847.1"/>
    </source>
</evidence>
<evidence type="ECO:0000256" key="1">
    <source>
        <dbReference type="SAM" id="MobiDB-lite"/>
    </source>
</evidence>
<dbReference type="Proteomes" id="UP000053831">
    <property type="component" value="Unassembled WGS sequence"/>
</dbReference>
<dbReference type="AlphaFoldDB" id="A0A0M8MXI9"/>
<sequence>MPSPTWCTSSRSASRLPFSPSHVGGVDEDDRFVCSDCSASSVTPSMVMVPLWLVDDPSEPADASECRRRRKIIMVDLSLLPISDTISRSAPAAVSSGV</sequence>
<organism evidence="2 3">
    <name type="scientific">Escovopsis weberi</name>
    <dbReference type="NCBI Taxonomy" id="150374"/>
    <lineage>
        <taxon>Eukaryota</taxon>
        <taxon>Fungi</taxon>
        <taxon>Dikarya</taxon>
        <taxon>Ascomycota</taxon>
        <taxon>Pezizomycotina</taxon>
        <taxon>Sordariomycetes</taxon>
        <taxon>Hypocreomycetidae</taxon>
        <taxon>Hypocreales</taxon>
        <taxon>Hypocreaceae</taxon>
        <taxon>Escovopsis</taxon>
    </lineage>
</organism>
<name>A0A0M8MXI9_ESCWE</name>
<comment type="caution">
    <text evidence="2">The sequence shown here is derived from an EMBL/GenBank/DDBJ whole genome shotgun (WGS) entry which is preliminary data.</text>
</comment>
<accession>A0A0M8MXI9</accession>
<evidence type="ECO:0000313" key="3">
    <source>
        <dbReference type="Proteomes" id="UP000053831"/>
    </source>
</evidence>
<feature type="region of interest" description="Disordered" evidence="1">
    <location>
        <begin position="1"/>
        <end position="20"/>
    </location>
</feature>
<dbReference type="EMBL" id="LGSR01000020">
    <property type="protein sequence ID" value="KOS18847.1"/>
    <property type="molecule type" value="Genomic_DNA"/>
</dbReference>